<dbReference type="CDD" id="cd12167">
    <property type="entry name" value="2-Hacid_dh_8"/>
    <property type="match status" value="1"/>
</dbReference>
<feature type="domain" description="D-isomer specific 2-hydroxyacid dehydrogenase catalytic" evidence="5">
    <location>
        <begin position="38"/>
        <end position="314"/>
    </location>
</feature>
<dbReference type="PANTHER" id="PTHR42789:SF1">
    <property type="entry name" value="D-ISOMER SPECIFIC 2-HYDROXYACID DEHYDROGENASE FAMILY PROTEIN (AFU_ORTHOLOGUE AFUA_6G10090)"/>
    <property type="match status" value="1"/>
</dbReference>
<keyword evidence="2 4" id="KW-0560">Oxidoreductase</keyword>
<name>A0ABQ5NEI5_9MICO</name>
<dbReference type="InterPro" id="IPR006139">
    <property type="entry name" value="D-isomer_2_OHA_DH_cat_dom"/>
</dbReference>
<dbReference type="PROSITE" id="PS00671">
    <property type="entry name" value="D_2_HYDROXYACID_DH_3"/>
    <property type="match status" value="1"/>
</dbReference>
<dbReference type="InterPro" id="IPR006140">
    <property type="entry name" value="D-isomer_DH_NAD-bd"/>
</dbReference>
<dbReference type="SUPFAM" id="SSF51735">
    <property type="entry name" value="NAD(P)-binding Rossmann-fold domains"/>
    <property type="match status" value="1"/>
</dbReference>
<gene>
    <name evidence="7" type="ORF">MIAR_06890</name>
</gene>
<dbReference type="Pfam" id="PF00389">
    <property type="entry name" value="2-Hacid_dh"/>
    <property type="match status" value="1"/>
</dbReference>
<reference evidence="7" key="1">
    <citation type="submission" date="2022-08" db="EMBL/GenBank/DDBJ databases">
        <title>Draft genome sequence of Microbacterium arabinogalactanolyticum JCM 9171.</title>
        <authorList>
            <person name="Fujita K."/>
            <person name="Ishiwata A."/>
            <person name="Fushinobu S."/>
        </authorList>
    </citation>
    <scope>NUCLEOTIDE SEQUENCE</scope>
    <source>
        <strain evidence="7">JCM 9171</strain>
    </source>
</reference>
<evidence type="ECO:0000313" key="7">
    <source>
        <dbReference type="EMBL" id="GLC84101.1"/>
    </source>
</evidence>
<evidence type="ECO:0000259" key="5">
    <source>
        <dbReference type="Pfam" id="PF00389"/>
    </source>
</evidence>
<comment type="similarity">
    <text evidence="1 4">Belongs to the D-isomer specific 2-hydroxyacid dehydrogenase family.</text>
</comment>
<evidence type="ECO:0000256" key="4">
    <source>
        <dbReference type="RuleBase" id="RU003719"/>
    </source>
</evidence>
<dbReference type="Proteomes" id="UP001165068">
    <property type="component" value="Unassembled WGS sequence"/>
</dbReference>
<evidence type="ECO:0000259" key="6">
    <source>
        <dbReference type="Pfam" id="PF02826"/>
    </source>
</evidence>
<keyword evidence="8" id="KW-1185">Reference proteome</keyword>
<dbReference type="EMBL" id="BRZC01000003">
    <property type="protein sequence ID" value="GLC84101.1"/>
    <property type="molecule type" value="Genomic_DNA"/>
</dbReference>
<dbReference type="PANTHER" id="PTHR42789">
    <property type="entry name" value="D-ISOMER SPECIFIC 2-HYDROXYACID DEHYDROGENASE FAMILY PROTEIN (AFU_ORTHOLOGUE AFUA_6G10090)"/>
    <property type="match status" value="1"/>
</dbReference>
<dbReference type="InterPro" id="IPR050857">
    <property type="entry name" value="D-2-hydroxyacid_DH"/>
</dbReference>
<evidence type="ECO:0000256" key="2">
    <source>
        <dbReference type="ARBA" id="ARBA00023002"/>
    </source>
</evidence>
<evidence type="ECO:0000256" key="3">
    <source>
        <dbReference type="ARBA" id="ARBA00023027"/>
    </source>
</evidence>
<sequence length="323" mass="34418">MEERRRDDVYPADALAAIARAARFDQPPITAEQLSREPDALKDVDVLLTGWGAPVIDAELLARAPRLKAVLHAAGSVKHIVTDASWDRGIEVASAAAANAEPVAELTAAQIVLAARGVAASRRLYRERRNLSAAHAAHGATGRTVGLWALGEIGRRVAERLRGSALTVLAHDPFADAAQAASLGVTLVTLEELFERSDVVSLHAPLLPETTGMIGRGLLERMPQGAVLINTARGGLIDEQGLVDVLRRRPDLTAQLDVTVVEPPAADSELWELTNIELTPHVAGSMGDDRGAMGRLVADELGRLAQGLPLQHRVGRDQLARMA</sequence>
<evidence type="ECO:0000256" key="1">
    <source>
        <dbReference type="ARBA" id="ARBA00005854"/>
    </source>
</evidence>
<accession>A0ABQ5NEI5</accession>
<dbReference type="InterPro" id="IPR029753">
    <property type="entry name" value="D-isomer_DH_CS"/>
</dbReference>
<dbReference type="InterPro" id="IPR036291">
    <property type="entry name" value="NAD(P)-bd_dom_sf"/>
</dbReference>
<protein>
    <submittedName>
        <fullName evidence="7">Dehydrogenase</fullName>
    </submittedName>
</protein>
<dbReference type="SUPFAM" id="SSF52283">
    <property type="entry name" value="Formate/glycerate dehydrogenase catalytic domain-like"/>
    <property type="match status" value="1"/>
</dbReference>
<keyword evidence="3" id="KW-0520">NAD</keyword>
<organism evidence="7 8">
    <name type="scientific">Microbacterium arabinogalactanolyticum</name>
    <dbReference type="NCBI Taxonomy" id="69365"/>
    <lineage>
        <taxon>Bacteria</taxon>
        <taxon>Bacillati</taxon>
        <taxon>Actinomycetota</taxon>
        <taxon>Actinomycetes</taxon>
        <taxon>Micrococcales</taxon>
        <taxon>Microbacteriaceae</taxon>
        <taxon>Microbacterium</taxon>
    </lineage>
</organism>
<comment type="caution">
    <text evidence="7">The sequence shown here is derived from an EMBL/GenBank/DDBJ whole genome shotgun (WGS) entry which is preliminary data.</text>
</comment>
<dbReference type="Pfam" id="PF02826">
    <property type="entry name" value="2-Hacid_dh_C"/>
    <property type="match status" value="1"/>
</dbReference>
<feature type="domain" description="D-isomer specific 2-hydroxyacid dehydrogenase NAD-binding" evidence="6">
    <location>
        <begin position="110"/>
        <end position="283"/>
    </location>
</feature>
<proteinExistence type="inferred from homology"/>
<dbReference type="Gene3D" id="3.40.50.720">
    <property type="entry name" value="NAD(P)-binding Rossmann-like Domain"/>
    <property type="match status" value="2"/>
</dbReference>
<evidence type="ECO:0000313" key="8">
    <source>
        <dbReference type="Proteomes" id="UP001165068"/>
    </source>
</evidence>
<dbReference type="PROSITE" id="PS00670">
    <property type="entry name" value="D_2_HYDROXYACID_DH_2"/>
    <property type="match status" value="1"/>
</dbReference>